<evidence type="ECO:0000256" key="1">
    <source>
        <dbReference type="ARBA" id="ARBA00009451"/>
    </source>
</evidence>
<comment type="function">
    <text evidence="7 10">This protein binds specifically to 23S rRNA; its binding is stimulated by other ribosomal proteins, e.g., L4, L17, and L20. It is important during the early stages of 50S assembly. It makes multiple contacts with different domains of the 23S rRNA in the assembled 50S subunit and ribosome.</text>
</comment>
<sequence length="113" mass="12543">MEARAITRYVRMSPRKARQVVDLVRGKAVEAALSLLHFTPKKAARVVEQTVRSAAANWDTQEGAKGDHEDLFVKEIFVDGGIAFKRVLPMPRGSAGRVRKRFSHITVVVSDGQ</sequence>
<evidence type="ECO:0000313" key="11">
    <source>
        <dbReference type="EMBL" id="OGG45598.1"/>
    </source>
</evidence>
<keyword evidence="2 7" id="KW-0699">rRNA-binding</keyword>
<protein>
    <recommendedName>
        <fullName evidence="6 7">Large ribosomal subunit protein uL22</fullName>
    </recommendedName>
</protein>
<evidence type="ECO:0000256" key="5">
    <source>
        <dbReference type="ARBA" id="ARBA00023274"/>
    </source>
</evidence>
<dbReference type="GO" id="GO:0003735">
    <property type="term" value="F:structural constituent of ribosome"/>
    <property type="evidence" value="ECO:0007669"/>
    <property type="project" value="InterPro"/>
</dbReference>
<gene>
    <name evidence="7" type="primary">rplV</name>
    <name evidence="11" type="ORF">A3F84_15460</name>
</gene>
<evidence type="ECO:0000256" key="7">
    <source>
        <dbReference type="HAMAP-Rule" id="MF_01331"/>
    </source>
</evidence>
<evidence type="ECO:0000256" key="8">
    <source>
        <dbReference type="RuleBase" id="RU004005"/>
    </source>
</evidence>
<dbReference type="EMBL" id="MFKF01000371">
    <property type="protein sequence ID" value="OGG45598.1"/>
    <property type="molecule type" value="Genomic_DNA"/>
</dbReference>
<name>A0A1F6C8X2_HANXR</name>
<comment type="subunit">
    <text evidence="7 9">Part of the 50S ribosomal subunit.</text>
</comment>
<keyword evidence="3 7" id="KW-0694">RNA-binding</keyword>
<dbReference type="Pfam" id="PF00237">
    <property type="entry name" value="Ribosomal_L22"/>
    <property type="match status" value="1"/>
</dbReference>
<keyword evidence="4 7" id="KW-0689">Ribosomal protein</keyword>
<dbReference type="InterPro" id="IPR001063">
    <property type="entry name" value="Ribosomal_uL22"/>
</dbReference>
<dbReference type="Proteomes" id="UP000178606">
    <property type="component" value="Unassembled WGS sequence"/>
</dbReference>
<evidence type="ECO:0000256" key="3">
    <source>
        <dbReference type="ARBA" id="ARBA00022884"/>
    </source>
</evidence>
<dbReference type="PANTHER" id="PTHR13501">
    <property type="entry name" value="CHLOROPLAST 50S RIBOSOMAL PROTEIN L22-RELATED"/>
    <property type="match status" value="1"/>
</dbReference>
<dbReference type="InterPro" id="IPR005727">
    <property type="entry name" value="Ribosomal_uL22_bac/chlpt-type"/>
</dbReference>
<reference evidence="11 12" key="1">
    <citation type="journal article" date="2016" name="Nat. Commun.">
        <title>Thousands of microbial genomes shed light on interconnected biogeochemical processes in an aquifer system.</title>
        <authorList>
            <person name="Anantharaman K."/>
            <person name="Brown C.T."/>
            <person name="Hug L.A."/>
            <person name="Sharon I."/>
            <person name="Castelle C.J."/>
            <person name="Probst A.J."/>
            <person name="Thomas B.C."/>
            <person name="Singh A."/>
            <person name="Wilkins M.J."/>
            <person name="Karaoz U."/>
            <person name="Brodie E.L."/>
            <person name="Williams K.H."/>
            <person name="Hubbard S.S."/>
            <person name="Banfield J.F."/>
        </authorList>
    </citation>
    <scope>NUCLEOTIDE SEQUENCE [LARGE SCALE GENOMIC DNA]</scope>
    <source>
        <strain evidence="12">RIFCSPLOWO2_12_FULL_64_10</strain>
    </source>
</reference>
<comment type="similarity">
    <text evidence="1 7 8">Belongs to the universal ribosomal protein uL22 family.</text>
</comment>
<organism evidence="11 12">
    <name type="scientific">Handelsmanbacteria sp. (strain RIFCSPLOWO2_12_FULL_64_10)</name>
    <dbReference type="NCBI Taxonomy" id="1817868"/>
    <lineage>
        <taxon>Bacteria</taxon>
        <taxon>Candidatus Handelsmaniibacteriota</taxon>
    </lineage>
</organism>
<dbReference type="GO" id="GO:0022625">
    <property type="term" value="C:cytosolic large ribosomal subunit"/>
    <property type="evidence" value="ECO:0007669"/>
    <property type="project" value="TreeGrafter"/>
</dbReference>
<comment type="function">
    <text evidence="7">The globular domain of the protein is located near the polypeptide exit tunnel on the outside of the subunit, while an extended beta-hairpin is found that lines the wall of the exit tunnel in the center of the 70S ribosome.</text>
</comment>
<dbReference type="GO" id="GO:0019843">
    <property type="term" value="F:rRNA binding"/>
    <property type="evidence" value="ECO:0007669"/>
    <property type="project" value="UniProtKB-UniRule"/>
</dbReference>
<dbReference type="NCBIfam" id="TIGR01044">
    <property type="entry name" value="rplV_bact"/>
    <property type="match status" value="1"/>
</dbReference>
<dbReference type="Gene3D" id="3.90.470.10">
    <property type="entry name" value="Ribosomal protein L22/L17"/>
    <property type="match status" value="1"/>
</dbReference>
<evidence type="ECO:0000256" key="2">
    <source>
        <dbReference type="ARBA" id="ARBA00022730"/>
    </source>
</evidence>
<evidence type="ECO:0000256" key="10">
    <source>
        <dbReference type="RuleBase" id="RU004008"/>
    </source>
</evidence>
<keyword evidence="5 7" id="KW-0687">Ribonucleoprotein</keyword>
<dbReference type="SUPFAM" id="SSF54843">
    <property type="entry name" value="Ribosomal protein L22"/>
    <property type="match status" value="1"/>
</dbReference>
<evidence type="ECO:0000256" key="4">
    <source>
        <dbReference type="ARBA" id="ARBA00022980"/>
    </source>
</evidence>
<dbReference type="GO" id="GO:0006412">
    <property type="term" value="P:translation"/>
    <property type="evidence" value="ECO:0007669"/>
    <property type="project" value="UniProtKB-UniRule"/>
</dbReference>
<evidence type="ECO:0000313" key="12">
    <source>
        <dbReference type="Proteomes" id="UP000178606"/>
    </source>
</evidence>
<dbReference type="AlphaFoldDB" id="A0A1F6C8X2"/>
<dbReference type="PANTHER" id="PTHR13501:SF8">
    <property type="entry name" value="LARGE RIBOSOMAL SUBUNIT PROTEIN UL22M"/>
    <property type="match status" value="1"/>
</dbReference>
<proteinExistence type="inferred from homology"/>
<dbReference type="HAMAP" id="MF_01331_B">
    <property type="entry name" value="Ribosomal_uL22_B"/>
    <property type="match status" value="1"/>
</dbReference>
<dbReference type="InterPro" id="IPR047867">
    <property type="entry name" value="Ribosomal_uL22_bac/org-type"/>
</dbReference>
<accession>A0A1F6C8X2</accession>
<evidence type="ECO:0000256" key="9">
    <source>
        <dbReference type="RuleBase" id="RU004006"/>
    </source>
</evidence>
<dbReference type="InterPro" id="IPR036394">
    <property type="entry name" value="Ribosomal_uL22_sf"/>
</dbReference>
<evidence type="ECO:0000256" key="6">
    <source>
        <dbReference type="ARBA" id="ARBA00035207"/>
    </source>
</evidence>
<comment type="caution">
    <text evidence="11">The sequence shown here is derived from an EMBL/GenBank/DDBJ whole genome shotgun (WGS) entry which is preliminary data.</text>
</comment>